<organism evidence="3">
    <name type="scientific">Escherichia phage ETEP102</name>
    <dbReference type="NCBI Taxonomy" id="3117680"/>
    <lineage>
        <taxon>Viruses</taxon>
        <taxon>Duplodnaviria</taxon>
        <taxon>Heunggongvirae</taxon>
        <taxon>Uroviricota</taxon>
        <taxon>Caudoviricetes</taxon>
    </lineage>
</organism>
<dbReference type="Pfam" id="PF04233">
    <property type="entry name" value="Phage_Mu_F"/>
    <property type="match status" value="1"/>
</dbReference>
<dbReference type="InterPro" id="IPR006528">
    <property type="entry name" value="Phage_head_morphogenesis_dom"/>
</dbReference>
<keyword evidence="1" id="KW-0472">Membrane</keyword>
<evidence type="ECO:0000256" key="1">
    <source>
        <dbReference type="SAM" id="Phobius"/>
    </source>
</evidence>
<evidence type="ECO:0000313" key="3">
    <source>
        <dbReference type="EMBL" id="WYD65290.1"/>
    </source>
</evidence>
<accession>A0AAU6PXV4</accession>
<reference evidence="3" key="1">
    <citation type="submission" date="2023-12" db="EMBL/GenBank/DDBJ databases">
        <title>Determinants of phage host range in porcine enterotoxigenic Escherichia coli.</title>
        <authorList>
            <person name="Gambino M."/>
            <person name="Broensted L."/>
        </authorList>
    </citation>
    <scope>NUCLEOTIDE SEQUENCE</scope>
</reference>
<keyword evidence="1" id="KW-0812">Transmembrane</keyword>
<keyword evidence="1" id="KW-1133">Transmembrane helix</keyword>
<gene>
    <name evidence="3" type="ORF">ETEP102_25</name>
</gene>
<feature type="domain" description="Phage head morphogenesis" evidence="2">
    <location>
        <begin position="156"/>
        <end position="235"/>
    </location>
</feature>
<name>A0AAU6PXV4_9CAUD</name>
<evidence type="ECO:0000259" key="2">
    <source>
        <dbReference type="Pfam" id="PF04233"/>
    </source>
</evidence>
<dbReference type="EMBL" id="OR979723">
    <property type="protein sequence ID" value="WYD65290.1"/>
    <property type="molecule type" value="Genomic_DNA"/>
</dbReference>
<feature type="transmembrane region" description="Helical" evidence="1">
    <location>
        <begin position="58"/>
        <end position="78"/>
    </location>
</feature>
<protein>
    <submittedName>
        <fullName evidence="3">Capsid morphogenesis protein</fullName>
    </submittedName>
</protein>
<sequence>MKQVTTRWTYPQAIENQINRNLSVAVTELVSAMKDSATRLKIDSAEELEQEDGYLDTIIAALLASVVSTLPAIGAAIYRQNSARFLVLAIKTGGKSSPSVLDLKVNGINGNESWYRDEMSQWIFTTRKSASKLLNNIKDDFIQTASQIQTGDHVNLADKYKIYRKRTANIASGITASLNSTLMRRRLEDAGVSEYIWHGMLDDRERLSHIAREGKSFSLNSTDIFPGQEYGCRCWAVPDWESAKE</sequence>
<proteinExistence type="predicted"/>